<dbReference type="SMART" id="SM00889">
    <property type="entry name" value="EFG_IV"/>
    <property type="match status" value="1"/>
</dbReference>
<keyword evidence="5" id="KW-0508">mRNA splicing</keyword>
<keyword evidence="3" id="KW-0547">Nucleotide-binding</keyword>
<dbReference type="InterPro" id="IPR044121">
    <property type="entry name" value="Snu114_GTP-bd"/>
</dbReference>
<reference evidence="8 9" key="1">
    <citation type="journal article" date="2007" name="PLoS Pathog.">
        <title>Genome sequence of Babesia bovis and comparative analysis of apicomplexan hemoprotozoa.</title>
        <authorList>
            <person name="Brayton K.A."/>
            <person name="Lau A.O.T."/>
            <person name="Herndon D.R."/>
            <person name="Hannick L."/>
            <person name="Kappmeyer L.S."/>
            <person name="Berens S.J."/>
            <person name="Bidwell S.L."/>
            <person name="Brown W.C."/>
            <person name="Crabtree J."/>
            <person name="Fadrosh D."/>
            <person name="Feldblum T."/>
            <person name="Forberger H.A."/>
            <person name="Haas B.J."/>
            <person name="Howell J.M."/>
            <person name="Khouri H."/>
            <person name="Koo H."/>
            <person name="Mann D.J."/>
            <person name="Norimine J."/>
            <person name="Paulsen I.T."/>
            <person name="Radune D."/>
            <person name="Ren Q."/>
            <person name="Smith R.K. Jr."/>
            <person name="Suarez C.E."/>
            <person name="White O."/>
            <person name="Wortman J.R."/>
            <person name="Knowles D.P. Jr."/>
            <person name="McElwain T.F."/>
            <person name="Nene V.M."/>
        </authorList>
    </citation>
    <scope>NUCLEOTIDE SEQUENCE [LARGE SCALE GENOMIC DNA]</scope>
    <source>
        <strain evidence="8">T2Bo</strain>
    </source>
</reference>
<reference evidence="9" key="3">
    <citation type="journal article" date="2021" name="Int. J. Parasitol.">
        <title>Comparative analysis of gene expression between Babesia bovis blood stages and kinetes allowed by improved genome annotation.</title>
        <authorList>
            <person name="Ueti M.W."/>
            <person name="Johnson W.C."/>
            <person name="Kappmeyer L.S."/>
            <person name="Herndon D.R."/>
            <person name="Mousel M.R."/>
            <person name="Reif K.E."/>
            <person name="Taus N.S."/>
            <person name="Ifeonu O.O."/>
            <person name="Silva J.C."/>
            <person name="Suarez C.E."/>
            <person name="Brayton K.A."/>
        </authorList>
    </citation>
    <scope>NUCLEOTIDE SEQUENCE [LARGE SCALE GENOMIC DNA]</scope>
</reference>
<dbReference type="SUPFAM" id="SSF54980">
    <property type="entry name" value="EF-G C-terminal domain-like"/>
    <property type="match status" value="2"/>
</dbReference>
<comment type="subcellular location">
    <subcellularLocation>
        <location evidence="1">Nucleus</location>
    </subcellularLocation>
</comment>
<evidence type="ECO:0000313" key="8">
    <source>
        <dbReference type="EMBL" id="EDO06360.1"/>
    </source>
</evidence>
<keyword evidence="4" id="KW-0342">GTP-binding</keyword>
<dbReference type="InParanoid" id="A7ATU9"/>
<evidence type="ECO:0000256" key="2">
    <source>
        <dbReference type="ARBA" id="ARBA00022664"/>
    </source>
</evidence>
<reference evidence="9" key="2">
    <citation type="journal article" date="2020" name="Data Brief">
        <title>Transcriptome dataset of Babesia bovis life stages within vertebrate and invertebrate hosts.</title>
        <authorList>
            <person name="Ueti M.W."/>
            <person name="Johnson W.C."/>
            <person name="Kappmeyer L.S."/>
            <person name="Herndon D.R."/>
            <person name="Mousel M.R."/>
            <person name="Reif K.E."/>
            <person name="Taus N.S."/>
            <person name="Ifeonu O.O."/>
            <person name="Silva J.C."/>
            <person name="Suarez C.E."/>
            <person name="Brayton K.A."/>
        </authorList>
    </citation>
    <scope>NUCLEOTIDE SEQUENCE [LARGE SCALE GENOMIC DNA]</scope>
</reference>
<dbReference type="GO" id="GO:0000398">
    <property type="term" value="P:mRNA splicing, via spliceosome"/>
    <property type="evidence" value="ECO:0007669"/>
    <property type="project" value="TreeGrafter"/>
</dbReference>
<dbReference type="Gene3D" id="3.30.230.10">
    <property type="match status" value="1"/>
</dbReference>
<dbReference type="STRING" id="5865.A7ATU9"/>
<keyword evidence="9" id="KW-1185">Reference proteome</keyword>
<name>A7ATU9_BABBO</name>
<dbReference type="GO" id="GO:0005525">
    <property type="term" value="F:GTP binding"/>
    <property type="evidence" value="ECO:0007669"/>
    <property type="project" value="UniProtKB-KW"/>
</dbReference>
<dbReference type="Pfam" id="PF14492">
    <property type="entry name" value="EFG_III"/>
    <property type="match status" value="1"/>
</dbReference>
<dbReference type="Gene3D" id="3.90.1430.10">
    <property type="entry name" value="Yeast translation eEF2 (G' domain)"/>
    <property type="match status" value="1"/>
</dbReference>
<evidence type="ECO:0000256" key="6">
    <source>
        <dbReference type="ARBA" id="ARBA00023242"/>
    </source>
</evidence>
<dbReference type="FunFam" id="3.30.70.870:FF:000002">
    <property type="entry name" value="Translation elongation factor 2"/>
    <property type="match status" value="1"/>
</dbReference>
<proteinExistence type="predicted"/>
<keyword evidence="6" id="KW-0539">Nucleus</keyword>
<dbReference type="Gene3D" id="2.40.30.10">
    <property type="entry name" value="Translation factors"/>
    <property type="match status" value="1"/>
</dbReference>
<dbReference type="SUPFAM" id="SSF50447">
    <property type="entry name" value="Translation proteins"/>
    <property type="match status" value="1"/>
</dbReference>
<evidence type="ECO:0000256" key="3">
    <source>
        <dbReference type="ARBA" id="ARBA00022741"/>
    </source>
</evidence>
<dbReference type="Pfam" id="PF00009">
    <property type="entry name" value="GTP_EFTU"/>
    <property type="match status" value="1"/>
</dbReference>
<organism evidence="8 9">
    <name type="scientific">Babesia bovis</name>
    <dbReference type="NCBI Taxonomy" id="5865"/>
    <lineage>
        <taxon>Eukaryota</taxon>
        <taxon>Sar</taxon>
        <taxon>Alveolata</taxon>
        <taxon>Apicomplexa</taxon>
        <taxon>Aconoidasida</taxon>
        <taxon>Piroplasmida</taxon>
        <taxon>Babesiidae</taxon>
        <taxon>Babesia</taxon>
    </lineage>
</organism>
<evidence type="ECO:0000313" key="9">
    <source>
        <dbReference type="Proteomes" id="UP000002173"/>
    </source>
</evidence>
<dbReference type="FunFam" id="3.30.230.10:FF:000009">
    <property type="entry name" value="116 kDa U5 small nuclear ribonucleoprotein component"/>
    <property type="match status" value="1"/>
</dbReference>
<dbReference type="CDD" id="cd04167">
    <property type="entry name" value="Snu114p"/>
    <property type="match status" value="1"/>
</dbReference>
<gene>
    <name evidence="8" type="ORF">BBOV_II004050</name>
</gene>
<evidence type="ECO:0000256" key="1">
    <source>
        <dbReference type="ARBA" id="ARBA00004123"/>
    </source>
</evidence>
<dbReference type="VEuPathDB" id="PiroplasmaDB:BBOV_II004050"/>
<protein>
    <submittedName>
        <fullName evidence="8">U5 small nuclear ribonuclear protein, putative</fullName>
    </submittedName>
</protein>
<dbReference type="RefSeq" id="XP_001609928.1">
    <property type="nucleotide sequence ID" value="XM_001609878.1"/>
</dbReference>
<dbReference type="InterPro" id="IPR041095">
    <property type="entry name" value="EFG_II"/>
</dbReference>
<dbReference type="InterPro" id="IPR035655">
    <property type="entry name" value="U5-116kDa_C"/>
</dbReference>
<dbReference type="Gene3D" id="3.30.70.240">
    <property type="match status" value="1"/>
</dbReference>
<dbReference type="InterPro" id="IPR020568">
    <property type="entry name" value="Ribosomal_Su5_D2-typ_SF"/>
</dbReference>
<dbReference type="Pfam" id="PF03764">
    <property type="entry name" value="EFG_IV"/>
    <property type="match status" value="1"/>
</dbReference>
<evidence type="ECO:0000256" key="4">
    <source>
        <dbReference type="ARBA" id="ARBA00023134"/>
    </source>
</evidence>
<dbReference type="GO" id="GO:0071007">
    <property type="term" value="C:U2-type catalytic step 2 spliceosome"/>
    <property type="evidence" value="ECO:0007669"/>
    <property type="project" value="TreeGrafter"/>
</dbReference>
<sequence>MDDNLYDEFGNYIGPLLDEDGDGGLDSDASVDDSVPSNHVTRIGPEDIVPEAITTIADDRFKDVEIFIQHEDTQTIDEPIVKSYETRVDRVSSIKRLDDDISAKCFDILEEKIPRNRFTFHFMTSLMRQPQFIRNVCICGDFHHGKTTLIDRFINYSRYPAPDCAEGFDTSFTRYTDTRLDEQARQMSIKSTPISLVFQTETGGLSGDVLKHKSYILNLFDTPGHINFIDEFIQAQSISDGCVVVVDVLMGRTTTVELILKHCLKSKVSFCLLLNCLDRLILEMKIPPADAYMKIRHTIADLNDYISNICSVIGRDKVVLNPLRGNVLFASAKYGIFFTLESFAMLYASSGDASTVGSALWGDTYYNPDTQSFTKEEVVMIEDSEGNIVETQLQRSFVAFILDPLYKIFSHVASDERQELTPILDQLGISLRASDYRMDTTRILQKVFSEMFKDPSGLVDFVVANIPPPTETGGRILERLYTGERGTKICEGIEHCNPDAQLMIYVVKNYYRLDSGSFDVFGRVMSGTITKNQRIKILGEGYTLDDDEDAQIRTVGALWIPEGRYRVEVKSVSAGNWVLISGIDLCTHKVMTITSLDDPYSAEIFRMSDTLLASEPVFKVAIEPLNPSELPRMVEGLRRIDRSYPAIKTRVEESGEHVVLGTGELYLDSALHDLRRLYGDLEVKVSDPVVRFTETILEQSATKCYAETQNQKNRLCFIAEPLERGMASAIDEGIVSASMDPNELESTFMEVYNWDILAAKSVWCFGPDNSGPNILLDDVLPSNPVKSKVTSIKSALIQGFNWACKEGPLVEEPFRNTKFKFIDADIAEEPILRSAGQIIPAARRGVYGAFLLSTPRLMEPVVYSEITCAADCVSAAYSILSRRRGHVLKDLPKPGTPFYEVHAYLPAIESFGFETDLRVHTHGQAFCITFFDHWNIVPGDPLDKSIILKTLEPAPIPHLAREFMVKTRKRKGLTEDITINKYFDASMLQALGEELEQFF</sequence>
<dbReference type="Pfam" id="PF00679">
    <property type="entry name" value="EFG_C"/>
    <property type="match status" value="1"/>
</dbReference>
<dbReference type="InterPro" id="IPR009000">
    <property type="entry name" value="Transl_B-barrel_sf"/>
</dbReference>
<dbReference type="InterPro" id="IPR035647">
    <property type="entry name" value="EFG_III/V"/>
</dbReference>
<dbReference type="InterPro" id="IPR000795">
    <property type="entry name" value="T_Tr_GTP-bd_dom"/>
</dbReference>
<dbReference type="GO" id="GO:0005829">
    <property type="term" value="C:cytosol"/>
    <property type="evidence" value="ECO:0007669"/>
    <property type="project" value="TreeGrafter"/>
</dbReference>
<dbReference type="Gene3D" id="3.30.70.870">
    <property type="entry name" value="Elongation Factor G (Translational Gtpase), domain 3"/>
    <property type="match status" value="1"/>
</dbReference>
<dbReference type="GeneID" id="5478157"/>
<keyword evidence="2" id="KW-0507">mRNA processing</keyword>
<dbReference type="InterPro" id="IPR027417">
    <property type="entry name" value="P-loop_NTPase"/>
</dbReference>
<dbReference type="PANTHER" id="PTHR42908">
    <property type="entry name" value="TRANSLATION ELONGATION FACTOR-RELATED"/>
    <property type="match status" value="1"/>
</dbReference>
<evidence type="ECO:0000259" key="7">
    <source>
        <dbReference type="PROSITE" id="PS51722"/>
    </source>
</evidence>
<dbReference type="GO" id="GO:0046540">
    <property type="term" value="C:U4/U6 x U5 tri-snRNP complex"/>
    <property type="evidence" value="ECO:0007669"/>
    <property type="project" value="TreeGrafter"/>
</dbReference>
<dbReference type="CDD" id="cd04098">
    <property type="entry name" value="eEF2_C_snRNP"/>
    <property type="match status" value="1"/>
</dbReference>
<comment type="caution">
    <text evidence="8">The sequence shown here is derived from an EMBL/GenBank/DDBJ whole genome shotgun (WGS) entry which is preliminary data.</text>
</comment>
<dbReference type="SUPFAM" id="SSF54211">
    <property type="entry name" value="Ribosomal protein S5 domain 2-like"/>
    <property type="match status" value="1"/>
</dbReference>
<dbReference type="FunFam" id="2.40.30.10:FF:000029">
    <property type="entry name" value="116 kDa U5 small nuclear ribonucleoprotein component"/>
    <property type="match status" value="1"/>
</dbReference>
<dbReference type="eggNOG" id="KOG0468">
    <property type="taxonomic scope" value="Eukaryota"/>
</dbReference>
<dbReference type="InterPro" id="IPR014721">
    <property type="entry name" value="Ribsml_uS5_D2-typ_fold_subgr"/>
</dbReference>
<dbReference type="Pfam" id="PF03144">
    <property type="entry name" value="GTP_EFTU_D2"/>
    <property type="match status" value="1"/>
</dbReference>
<dbReference type="AlphaFoldDB" id="A7ATU9"/>
<dbReference type="CDD" id="cd01683">
    <property type="entry name" value="EF2_IV_snRNP"/>
    <property type="match status" value="1"/>
</dbReference>
<dbReference type="Proteomes" id="UP000002173">
    <property type="component" value="Unassembled WGS sequence"/>
</dbReference>
<accession>A7ATU9</accession>
<dbReference type="GO" id="GO:0030623">
    <property type="term" value="F:U5 snRNA binding"/>
    <property type="evidence" value="ECO:0007669"/>
    <property type="project" value="TreeGrafter"/>
</dbReference>
<dbReference type="InterPro" id="IPR004161">
    <property type="entry name" value="EFTu-like_2"/>
</dbReference>
<dbReference type="EMBL" id="AAXT01000003">
    <property type="protein sequence ID" value="EDO06360.1"/>
    <property type="molecule type" value="Genomic_DNA"/>
</dbReference>
<dbReference type="FunFam" id="3.30.70.240:FF:000004">
    <property type="entry name" value="116 kDa U5 small nuclear ribonucleoprotein"/>
    <property type="match status" value="1"/>
</dbReference>
<dbReference type="CDD" id="cd04090">
    <property type="entry name" value="EF2_II_snRNP"/>
    <property type="match status" value="1"/>
</dbReference>
<evidence type="ECO:0000256" key="5">
    <source>
        <dbReference type="ARBA" id="ARBA00023187"/>
    </source>
</evidence>
<dbReference type="KEGG" id="bbo:BBOV_II004050"/>
<dbReference type="PANTHER" id="PTHR42908:SF6">
    <property type="entry name" value="116 KDA U5 SMALL NUCLEAR RIBONUCLEOPROTEIN COMPONENT"/>
    <property type="match status" value="1"/>
</dbReference>
<dbReference type="GO" id="GO:0003924">
    <property type="term" value="F:GTPase activity"/>
    <property type="evidence" value="ECO:0007669"/>
    <property type="project" value="InterPro"/>
</dbReference>
<feature type="domain" description="Tr-type G" evidence="7">
    <location>
        <begin position="131"/>
        <end position="355"/>
    </location>
</feature>
<dbReference type="SMART" id="SM00838">
    <property type="entry name" value="EFG_C"/>
    <property type="match status" value="1"/>
</dbReference>
<dbReference type="OMA" id="YIFRPIR"/>
<dbReference type="InterPro" id="IPR000640">
    <property type="entry name" value="EFG_V-like"/>
</dbReference>
<dbReference type="FunCoup" id="A7ATU9">
    <property type="interactions" value="555"/>
</dbReference>
<dbReference type="Gene3D" id="3.40.50.300">
    <property type="entry name" value="P-loop containing nucleotide triphosphate hydrolases"/>
    <property type="match status" value="1"/>
</dbReference>
<dbReference type="SUPFAM" id="SSF52540">
    <property type="entry name" value="P-loop containing nucleoside triphosphate hydrolases"/>
    <property type="match status" value="1"/>
</dbReference>
<dbReference type="PROSITE" id="PS51722">
    <property type="entry name" value="G_TR_2"/>
    <property type="match status" value="1"/>
</dbReference>
<dbReference type="InterPro" id="IPR005517">
    <property type="entry name" value="Transl_elong_EFG/EF2_IV"/>
</dbReference>